<feature type="domain" description="Protein kinase" evidence="1">
    <location>
        <begin position="14"/>
        <end position="270"/>
    </location>
</feature>
<dbReference type="EMBL" id="JAIHOM010000058">
    <property type="protein sequence ID" value="MCW6037129.1"/>
    <property type="molecule type" value="Genomic_DNA"/>
</dbReference>
<dbReference type="PROSITE" id="PS50011">
    <property type="entry name" value="PROTEIN_KINASE_DOM"/>
    <property type="match status" value="1"/>
</dbReference>
<name>A0ABT3L6K5_9CYAN</name>
<keyword evidence="3" id="KW-1185">Reference proteome</keyword>
<dbReference type="CDD" id="cd14014">
    <property type="entry name" value="STKc_PknB_like"/>
    <property type="match status" value="1"/>
</dbReference>
<dbReference type="InterPro" id="IPR051043">
    <property type="entry name" value="Sulfatase_Mod_Factor_Kinase"/>
</dbReference>
<dbReference type="InterPro" id="IPR008271">
    <property type="entry name" value="Ser/Thr_kinase_AS"/>
</dbReference>
<proteinExistence type="predicted"/>
<dbReference type="InterPro" id="IPR000719">
    <property type="entry name" value="Prot_kinase_dom"/>
</dbReference>
<dbReference type="Gene3D" id="1.10.510.10">
    <property type="entry name" value="Transferase(Phosphotransferase) domain 1"/>
    <property type="match status" value="1"/>
</dbReference>
<dbReference type="PROSITE" id="PS00108">
    <property type="entry name" value="PROTEIN_KINASE_ST"/>
    <property type="match status" value="1"/>
</dbReference>
<dbReference type="InterPro" id="IPR005532">
    <property type="entry name" value="SUMF_dom"/>
</dbReference>
<dbReference type="RefSeq" id="WP_265264965.1">
    <property type="nucleotide sequence ID" value="NZ_JAIHOM010000058.1"/>
</dbReference>
<dbReference type="InterPro" id="IPR011009">
    <property type="entry name" value="Kinase-like_dom_sf"/>
</dbReference>
<dbReference type="Gene3D" id="3.90.1580.10">
    <property type="entry name" value="paralog of FGE (formylglycine-generating enzyme)"/>
    <property type="match status" value="1"/>
</dbReference>
<dbReference type="SMART" id="SM00220">
    <property type="entry name" value="S_TKc"/>
    <property type="match status" value="1"/>
</dbReference>
<reference evidence="2 3" key="1">
    <citation type="submission" date="2021-08" db="EMBL/GenBank/DDBJ databases">
        <title>Draft genome sequence of Spirulina subsalsa with high tolerance to salinity and hype-accumulation of phycocyanin.</title>
        <authorList>
            <person name="Pei H."/>
            <person name="Jiang L."/>
        </authorList>
    </citation>
    <scope>NUCLEOTIDE SEQUENCE [LARGE SCALE GENOMIC DNA]</scope>
    <source>
        <strain evidence="2 3">FACHB-351</strain>
    </source>
</reference>
<dbReference type="InterPro" id="IPR042095">
    <property type="entry name" value="SUMF_sf"/>
</dbReference>
<dbReference type="Pfam" id="PF03781">
    <property type="entry name" value="FGE-sulfatase"/>
    <property type="match status" value="1"/>
</dbReference>
<organism evidence="2 3">
    <name type="scientific">Spirulina subsalsa FACHB-351</name>
    <dbReference type="NCBI Taxonomy" id="234711"/>
    <lineage>
        <taxon>Bacteria</taxon>
        <taxon>Bacillati</taxon>
        <taxon>Cyanobacteriota</taxon>
        <taxon>Cyanophyceae</taxon>
        <taxon>Spirulinales</taxon>
        <taxon>Spirulinaceae</taxon>
        <taxon>Spirulina</taxon>
    </lineage>
</organism>
<accession>A0ABT3L6K5</accession>
<evidence type="ECO:0000313" key="3">
    <source>
        <dbReference type="Proteomes" id="UP001526426"/>
    </source>
</evidence>
<dbReference type="InterPro" id="IPR016187">
    <property type="entry name" value="CTDL_fold"/>
</dbReference>
<evidence type="ECO:0000259" key="1">
    <source>
        <dbReference type="PROSITE" id="PS50011"/>
    </source>
</evidence>
<dbReference type="SUPFAM" id="SSF56112">
    <property type="entry name" value="Protein kinase-like (PK-like)"/>
    <property type="match status" value="1"/>
</dbReference>
<dbReference type="SUPFAM" id="SSF56436">
    <property type="entry name" value="C-type lectin-like"/>
    <property type="match status" value="1"/>
</dbReference>
<sequence length="594" mass="67403">MVWQPGTRVFGDRYAIVKQIKKGGFGITYLVQDRQGRDWVLKTLKDEVMTEAEYIPYRDKFLRDFDRETAKIAICRHRHIVEVENHFTHEGLPCMVMEYIQGQDLGDLVGRGGALPEAVALRYIREVGEALIVMHEKGLLHRDIKPQNIMVRLPADEAVLIDFGIAREFVPNLTQTHTIAYTPCYAPIEQYDEQEHRGEFTDVYALAATLYFLLTGTLPPIATMRVRRDRLAIPKGWSKELQNAIKQGMAVEPDDRPQTVAAWLALLPKAKREPVQNQPSSGGSNLQVFSFETVRVNSQGQIVQKIPGQARFYPQDLGQGVRLEMVQLPGGRFLMGTEESEIERLCKKYEKDWFKRESPQHPVEISPFLMGKTPVTQDQWRVVVTQVGKIVRDLNPDPSHFKGGNRPVEKVSWYDAVEWCARLSKLTGKEYRLPSEAEWEYACRGGTTSPFAFGETITPDLVNYDGNYTFGNAPKGQYREETTPVASFPPNGFGLYDGHGNVWEWCFDPFHDSYQGAPGDGKVWDEKVNDNRYQKPSINLKILLEESDRTFVLRGGSWDLNPLGCSSAFRSRLLRDSSNDGLGFRVCLVGAGLF</sequence>
<protein>
    <submittedName>
        <fullName evidence="2">SUMF1/EgtB/PvdO family nonheme iron enzyme</fullName>
    </submittedName>
</protein>
<dbReference type="Proteomes" id="UP001526426">
    <property type="component" value="Unassembled WGS sequence"/>
</dbReference>
<evidence type="ECO:0000313" key="2">
    <source>
        <dbReference type="EMBL" id="MCW6037129.1"/>
    </source>
</evidence>
<comment type="caution">
    <text evidence="2">The sequence shown here is derived from an EMBL/GenBank/DDBJ whole genome shotgun (WGS) entry which is preliminary data.</text>
</comment>
<dbReference type="PANTHER" id="PTHR23150:SF19">
    <property type="entry name" value="FORMYLGLYCINE-GENERATING ENZYME"/>
    <property type="match status" value="1"/>
</dbReference>
<dbReference type="PANTHER" id="PTHR23150">
    <property type="entry name" value="SULFATASE MODIFYING FACTOR 1, 2"/>
    <property type="match status" value="1"/>
</dbReference>
<dbReference type="Pfam" id="PF00069">
    <property type="entry name" value="Pkinase"/>
    <property type="match status" value="1"/>
</dbReference>
<gene>
    <name evidence="2" type="ORF">K4A83_12740</name>
</gene>